<organism evidence="4 5">
    <name type="scientific">Leyella stercorea DSM 18206</name>
    <dbReference type="NCBI Taxonomy" id="1002367"/>
    <lineage>
        <taxon>Bacteria</taxon>
        <taxon>Pseudomonadati</taxon>
        <taxon>Bacteroidota</taxon>
        <taxon>Bacteroidia</taxon>
        <taxon>Bacteroidales</taxon>
        <taxon>Prevotellaceae</taxon>
        <taxon>Leyella</taxon>
    </lineage>
</organism>
<dbReference type="GeneID" id="78336420"/>
<dbReference type="InterPro" id="IPR050498">
    <property type="entry name" value="Ycf3"/>
</dbReference>
<feature type="repeat" description="TPR" evidence="3">
    <location>
        <begin position="228"/>
        <end position="261"/>
    </location>
</feature>
<proteinExistence type="predicted"/>
<dbReference type="InterPro" id="IPR019734">
    <property type="entry name" value="TPR_rpt"/>
</dbReference>
<evidence type="ECO:0000313" key="4">
    <source>
        <dbReference type="EMBL" id="EHJ41579.1"/>
    </source>
</evidence>
<dbReference type="Gene3D" id="1.25.40.10">
    <property type="entry name" value="Tetratricopeptide repeat domain"/>
    <property type="match status" value="5"/>
</dbReference>
<dbReference type="Pfam" id="PF13414">
    <property type="entry name" value="TPR_11"/>
    <property type="match status" value="1"/>
</dbReference>
<dbReference type="PATRIC" id="fig|1002367.3.peg.465"/>
<evidence type="ECO:0000256" key="2">
    <source>
        <dbReference type="ARBA" id="ARBA00022803"/>
    </source>
</evidence>
<feature type="repeat" description="TPR" evidence="3">
    <location>
        <begin position="92"/>
        <end position="125"/>
    </location>
</feature>
<keyword evidence="2 3" id="KW-0802">TPR repeat</keyword>
<dbReference type="HOGENOM" id="CLU_027125_0_0_10"/>
<dbReference type="RefSeq" id="WP_007897575.1">
    <property type="nucleotide sequence ID" value="NZ_JH379378.1"/>
</dbReference>
<gene>
    <name evidence="4" type="ORF">HMPREF0673_00587</name>
</gene>
<evidence type="ECO:0000256" key="3">
    <source>
        <dbReference type="PROSITE-ProRule" id="PRU00339"/>
    </source>
</evidence>
<dbReference type="InterPro" id="IPR011990">
    <property type="entry name" value="TPR-like_helical_dom_sf"/>
</dbReference>
<dbReference type="EMBL" id="AFZZ01000056">
    <property type="protein sequence ID" value="EHJ41579.1"/>
    <property type="molecule type" value="Genomic_DNA"/>
</dbReference>
<keyword evidence="1" id="KW-0677">Repeat</keyword>
<dbReference type="GO" id="GO:0009279">
    <property type="term" value="C:cell outer membrane"/>
    <property type="evidence" value="ECO:0007669"/>
    <property type="project" value="TreeGrafter"/>
</dbReference>
<comment type="caution">
    <text evidence="4">The sequence shown here is derived from an EMBL/GenBank/DDBJ whole genome shotgun (WGS) entry which is preliminary data.</text>
</comment>
<dbReference type="SUPFAM" id="SSF48452">
    <property type="entry name" value="TPR-like"/>
    <property type="match status" value="2"/>
</dbReference>
<sequence>MKHIIVLILLAILPLHEIRAQYNTNRLIISGQSALYYEDYVLSIQYFNQALAAKPYLYEPWFYRGLAKFYLDDYTGSEADVTKAIELNPYVFNMFELRGLCRIRQKHYAQAIDDYTRSINLNPQNQTAWYNRALCRIEDKDYVQAQLDLDTVITRWKSYASAYSLKAQVYLLQADTLTADKWLDKSLQVAPYDVDAWNMRGMIALSRAEWKNADTYLSKVIHLKPKNAANYVNRALARYNTNNLRGAMSDYDTAIDFDPDNFLAHYNRGLLRMNLGDDNRAIEDFDYVIRMEPKNVLAIFNRAILLDKTGNLRAAIRDYSTVINQFPNFWTGLSRRANCYRRLGMTAKAELDEFRILKAQMDKRVGKQMRWSAAKAKQMRRRSEIDMEKYNQIVVSDDNSAEHEYKSDYRGRVQNRVAGNEPLPMFCLSLVRYANDVRSYQPFVPSVDAFNRRNPSLVIYVNNKQQRLDETLSQHYLAVVDSLSTRINAEHSEKRIMPLLIQRAVAESVTQNYDAALSDLNTVLESDSTSVLALWHKAYCQSMANEFSNATVLSNSTVEKDRLNHDMTFALNRSKVVDCLNQAIMLDHENQFLYYNRGCALLVNKDYVHAIDDFTRAINIDNGLAEAYYNRGLARIKNGSQHEGIADLSKAGELGLYNAYSVIKRLTSKN</sequence>
<dbReference type="PANTHER" id="PTHR44858:SF1">
    <property type="entry name" value="UDP-N-ACETYLGLUCOSAMINE--PEPTIDE N-ACETYLGLUCOSAMINYLTRANSFERASE SPINDLY-RELATED"/>
    <property type="match status" value="1"/>
</dbReference>
<protein>
    <submittedName>
        <fullName evidence="4">Tetratricopeptide repeat protein</fullName>
    </submittedName>
</protein>
<name>G6AVF2_9BACT</name>
<dbReference type="SMART" id="SM00028">
    <property type="entry name" value="TPR"/>
    <property type="match status" value="13"/>
</dbReference>
<dbReference type="AlphaFoldDB" id="G6AVF2"/>
<dbReference type="GO" id="GO:0046813">
    <property type="term" value="P:receptor-mediated virion attachment to host cell"/>
    <property type="evidence" value="ECO:0007669"/>
    <property type="project" value="TreeGrafter"/>
</dbReference>
<dbReference type="PANTHER" id="PTHR44858">
    <property type="entry name" value="TETRATRICOPEPTIDE REPEAT PROTEIN 6"/>
    <property type="match status" value="1"/>
</dbReference>
<reference evidence="4 5" key="1">
    <citation type="submission" date="2011-08" db="EMBL/GenBank/DDBJ databases">
        <authorList>
            <person name="Weinstock G."/>
            <person name="Sodergren E."/>
            <person name="Clifton S."/>
            <person name="Fulton L."/>
            <person name="Fulton B."/>
            <person name="Courtney L."/>
            <person name="Fronick C."/>
            <person name="Harrison M."/>
            <person name="Strong C."/>
            <person name="Farmer C."/>
            <person name="Delahaunty K."/>
            <person name="Markovic C."/>
            <person name="Hall O."/>
            <person name="Minx P."/>
            <person name="Tomlinson C."/>
            <person name="Mitreva M."/>
            <person name="Hou S."/>
            <person name="Chen J."/>
            <person name="Wollam A."/>
            <person name="Pepin K.H."/>
            <person name="Johnson M."/>
            <person name="Bhonagiri V."/>
            <person name="Zhang X."/>
            <person name="Suruliraj S."/>
            <person name="Warren W."/>
            <person name="Chinwalla A."/>
            <person name="Mardis E.R."/>
            <person name="Wilson R.K."/>
        </authorList>
    </citation>
    <scope>NUCLEOTIDE SEQUENCE [LARGE SCALE GENOMIC DNA]</scope>
    <source>
        <strain evidence="4 5">DSM 18206</strain>
    </source>
</reference>
<feature type="repeat" description="TPR" evidence="3">
    <location>
        <begin position="194"/>
        <end position="227"/>
    </location>
</feature>
<evidence type="ECO:0000256" key="1">
    <source>
        <dbReference type="ARBA" id="ARBA00022737"/>
    </source>
</evidence>
<dbReference type="eggNOG" id="COG0457">
    <property type="taxonomic scope" value="Bacteria"/>
</dbReference>
<dbReference type="Proteomes" id="UP000004407">
    <property type="component" value="Unassembled WGS sequence"/>
</dbReference>
<dbReference type="Pfam" id="PF13432">
    <property type="entry name" value="TPR_16"/>
    <property type="match status" value="2"/>
</dbReference>
<accession>G6AVF2</accession>
<evidence type="ECO:0000313" key="5">
    <source>
        <dbReference type="Proteomes" id="UP000004407"/>
    </source>
</evidence>
<feature type="repeat" description="TPR" evidence="3">
    <location>
        <begin position="262"/>
        <end position="295"/>
    </location>
</feature>
<dbReference type="PROSITE" id="PS50005">
    <property type="entry name" value="TPR"/>
    <property type="match status" value="4"/>
</dbReference>